<gene>
    <name evidence="1" type="ORF">D7X96_17805</name>
</gene>
<name>A0A3A8QTG3_9BACT</name>
<protein>
    <submittedName>
        <fullName evidence="1">Uncharacterized protein</fullName>
    </submittedName>
</protein>
<reference evidence="2" key="1">
    <citation type="submission" date="2018-09" db="EMBL/GenBank/DDBJ databases">
        <authorList>
            <person name="Livingstone P.G."/>
            <person name="Whitworth D.E."/>
        </authorList>
    </citation>
    <scope>NUCLEOTIDE SEQUENCE [LARGE SCALE GENOMIC DNA]</scope>
    <source>
        <strain evidence="2">AB047A</strain>
    </source>
</reference>
<dbReference type="EMBL" id="RAWM01000043">
    <property type="protein sequence ID" value="RKH68152.1"/>
    <property type="molecule type" value="Genomic_DNA"/>
</dbReference>
<proteinExistence type="predicted"/>
<evidence type="ECO:0000313" key="1">
    <source>
        <dbReference type="EMBL" id="RKH68152.1"/>
    </source>
</evidence>
<dbReference type="Proteomes" id="UP000282656">
    <property type="component" value="Unassembled WGS sequence"/>
</dbReference>
<evidence type="ECO:0000313" key="2">
    <source>
        <dbReference type="Proteomes" id="UP000282656"/>
    </source>
</evidence>
<dbReference type="AlphaFoldDB" id="A0A3A8QTG3"/>
<keyword evidence="2" id="KW-1185">Reference proteome</keyword>
<accession>A0A3A8QTG3</accession>
<sequence length="301" mass="31921">MVERMPVFVTDGILPAPMSTSAALPSAFSLPGGAGLLALVERVFSLVARERMTPQERALLEQIHELSGSFGGYILEAEDRDDLINRIDAVIGDPRFHEAQQFVGESTRDGLLPEGEGGFAEGSNEEVSPAVLVQALGPASVPFLHNLHLNLAETMRCLGHLMEKMPPDIAGSLTPDAPNKSEDPLAFINSPSVPVPVAEALLASLRICALVLAPVALLFKQGAAEPWLKLAIAELLASSSRRGLALAAAMSGAEVSVDLLPTDERLDLTGLEQHSKAVQLAYARFNMAAERSGEPVYPSSS</sequence>
<comment type="caution">
    <text evidence="1">The sequence shown here is derived from an EMBL/GenBank/DDBJ whole genome shotgun (WGS) entry which is preliminary data.</text>
</comment>
<organism evidence="1 2">
    <name type="scientific">Corallococcus interemptor</name>
    <dbReference type="NCBI Taxonomy" id="2316720"/>
    <lineage>
        <taxon>Bacteria</taxon>
        <taxon>Pseudomonadati</taxon>
        <taxon>Myxococcota</taxon>
        <taxon>Myxococcia</taxon>
        <taxon>Myxococcales</taxon>
        <taxon>Cystobacterineae</taxon>
        <taxon>Myxococcaceae</taxon>
        <taxon>Corallococcus</taxon>
    </lineage>
</organism>